<evidence type="ECO:0000256" key="8">
    <source>
        <dbReference type="ARBA" id="ARBA00022741"/>
    </source>
</evidence>
<evidence type="ECO:0000313" key="21">
    <source>
        <dbReference type="Proteomes" id="UP000034175"/>
    </source>
</evidence>
<evidence type="ECO:0000256" key="10">
    <source>
        <dbReference type="ARBA" id="ARBA00022840"/>
    </source>
</evidence>
<comment type="subcellular location">
    <subcellularLocation>
        <location evidence="2 15">Cytoplasm</location>
    </subcellularLocation>
</comment>
<keyword evidence="7 15" id="KW-0479">Metal-binding</keyword>
<keyword evidence="9 15" id="KW-0862">Zinc</keyword>
<dbReference type="Gene3D" id="3.90.740.10">
    <property type="entry name" value="Valyl/Leucyl/Isoleucyl-tRNA synthetase, editing domain"/>
    <property type="match status" value="1"/>
</dbReference>
<evidence type="ECO:0000256" key="4">
    <source>
        <dbReference type="ARBA" id="ARBA00011245"/>
    </source>
</evidence>
<dbReference type="InterPro" id="IPR023586">
    <property type="entry name" value="Ile-tRNA-ligase_type2"/>
</dbReference>
<feature type="domain" description="Methionyl/Valyl/Leucyl/Isoleucyl-tRNA synthetase anticodon-binding" evidence="19">
    <location>
        <begin position="873"/>
        <end position="1026"/>
    </location>
</feature>
<feature type="short sequence motif" description="'KMSKS' region" evidence="15">
    <location>
        <begin position="785"/>
        <end position="789"/>
    </location>
</feature>
<keyword evidence="12 15" id="KW-0030">Aminoacyl-tRNA synthetase</keyword>
<dbReference type="PATRIC" id="fig|1619042.3.peg.103"/>
<dbReference type="FunFam" id="3.40.50.620:FF:000063">
    <property type="entry name" value="Isoleucine--tRNA ligase"/>
    <property type="match status" value="1"/>
</dbReference>
<keyword evidence="10 15" id="KW-0067">ATP-binding</keyword>
<keyword evidence="8 15" id="KW-0547">Nucleotide-binding</keyword>
<comment type="catalytic activity">
    <reaction evidence="14 15">
        <text>tRNA(Ile) + L-isoleucine + ATP = L-isoleucyl-tRNA(Ile) + AMP + diphosphate</text>
        <dbReference type="Rhea" id="RHEA:11060"/>
        <dbReference type="Rhea" id="RHEA-COMP:9666"/>
        <dbReference type="Rhea" id="RHEA-COMP:9695"/>
        <dbReference type="ChEBI" id="CHEBI:30616"/>
        <dbReference type="ChEBI" id="CHEBI:33019"/>
        <dbReference type="ChEBI" id="CHEBI:58045"/>
        <dbReference type="ChEBI" id="CHEBI:78442"/>
        <dbReference type="ChEBI" id="CHEBI:78528"/>
        <dbReference type="ChEBI" id="CHEBI:456215"/>
        <dbReference type="EC" id="6.1.1.5"/>
    </reaction>
</comment>
<sequence>MPELNFAEEERKILDYWDEHKVFKKSVDERPAERAYVFYDGPPFATGLPHYGSLLTSIIKDVIPRYWTMKGYRVARRWGWDCHGLPIENIIEKKLGINSRKEIEEIGIDKFCGECRNAIFKYDQEWERIIRRLARWVDFKHSYKTMDNSYMESVWWAFKTLHDKGLVYKGTRTALYCPRCETPLSNFEIAMDNSYHDVEDTSVYVKFRAGIRDVEGKKVPRYFLAWTTTPWTLPANKALAVHPKEYYVEIYVPSRGEVLVLGKKMLFKFFPHDGEIEYSIVQDDLNGDDFAGESFEPLYPHAATGDNEKDFKVYAADFVTMEDGTGIVHIAPAFGEVDHQLGSREGLTIETTVDSAGQFNELVPDWQGRNVWEANEDVVAWLEKNGVLFKEEKIFHSYPFCWRCDTKLLFYTQNAWFINVEKIKKDMLVQNEFINWYPGYLKHGRFGKGLETAPDWCVSRSRYWGSPLPVWECDNCDKRDIVGSIDELMQKPNEHKITKVTFVRHGETEWNVAKRTMGHTDIPLNETGKQQARDRAVTLEPDHYVVLYASDLTRCKETAAILNEKLNLPVYFDERLREKHWGDFQGQTDEFRKKFWKVDPSYNEGETLEEVEKRLRNFLAEIIEKHKGESIIAVTHGGVKRVVKSMAEGEPYESMIQRGYKSGNAEATVYYFFVEDDKVRVLDLHRPIIDKITFQCSCGGTMRRIPEVFDCWIESGSMPYASVHYPFENKEWFENNFPAQFITEYISQTRAWFYVVHVLSTALFGKPAFTNALVHGIVQAEDGKKMSKHLNNYPDPEMLFERYSVDALRYYLMSSSVMSGENLNFSEREVEDVYKKVNILLWNVFTFWKTYAHAADKDSTLEETMPSRGHILDRWILARLEELIKQVTQNMDNYDLVRATRPLGEFIADFSQWYVRRSRERMKAVHTAASGTPEFVEARAATNTLRYVLGRLSQVIAPVMPFLAERLYKGVGGSAVSVHLIDWPDKRGEYEDIHLLQHMGAARKVIEMGLAVRSEAGIKVRQPLEKFEIKRIDMPQELLSIIAEELNVKQISMSEHFSAGQGWVSKEDGVFGVNIFTELTPALQLEGMLREVVRGINHMRRDAGLVITDAIVIYYEATGEAQKIFTDKAEDLKVSVTAVKLVAGKKEGLVSSDIKIDGGVVWVGIEKK</sequence>
<keyword evidence="5 15" id="KW-0963">Cytoplasm</keyword>
<evidence type="ECO:0000256" key="16">
    <source>
        <dbReference type="PIRSR" id="PIRSR613078-1"/>
    </source>
</evidence>
<comment type="cofactor">
    <cofactor evidence="1 15">
        <name>Zn(2+)</name>
        <dbReference type="ChEBI" id="CHEBI:29105"/>
    </cofactor>
</comment>
<dbReference type="InterPro" id="IPR009008">
    <property type="entry name" value="Val/Leu/Ile-tRNA-synth_edit"/>
</dbReference>
<comment type="caution">
    <text evidence="20">The sequence shown here is derived from an EMBL/GenBank/DDBJ whole genome shotgun (WGS) entry which is preliminary data.</text>
</comment>
<evidence type="ECO:0000256" key="15">
    <source>
        <dbReference type="HAMAP-Rule" id="MF_02003"/>
    </source>
</evidence>
<evidence type="ECO:0000256" key="6">
    <source>
        <dbReference type="ARBA" id="ARBA00022598"/>
    </source>
</evidence>
<keyword evidence="6 15" id="KW-0436">Ligase</keyword>
<evidence type="ECO:0000256" key="5">
    <source>
        <dbReference type="ARBA" id="ARBA00022490"/>
    </source>
</evidence>
<dbReference type="SUPFAM" id="SSF47323">
    <property type="entry name" value="Anticodon-binding domain of a subclass of class I aminoacyl-tRNA synthetases"/>
    <property type="match status" value="1"/>
</dbReference>
<dbReference type="InterPro" id="IPR002301">
    <property type="entry name" value="Ile-tRNA-ligase"/>
</dbReference>
<evidence type="ECO:0000256" key="13">
    <source>
        <dbReference type="ARBA" id="ARBA00025217"/>
    </source>
</evidence>
<evidence type="ECO:0000256" key="9">
    <source>
        <dbReference type="ARBA" id="ARBA00022833"/>
    </source>
</evidence>
<dbReference type="Pfam" id="PF00133">
    <property type="entry name" value="tRNA-synt_1"/>
    <property type="match status" value="2"/>
</dbReference>
<dbReference type="PRINTS" id="PR00984">
    <property type="entry name" value="TRNASYNTHILE"/>
</dbReference>
<protein>
    <recommendedName>
        <fullName evidence="15">Isoleucine--tRNA ligase</fullName>
        <ecNumber evidence="15">6.1.1.5</ecNumber>
    </recommendedName>
    <alternativeName>
        <fullName evidence="15">Isoleucyl-tRNA synthetase</fullName>
        <shortName evidence="15">IleRS</shortName>
    </alternativeName>
</protein>
<evidence type="ECO:0000256" key="12">
    <source>
        <dbReference type="ARBA" id="ARBA00023146"/>
    </source>
</evidence>
<dbReference type="InterPro" id="IPR033709">
    <property type="entry name" value="Anticodon_Ile_ABEc"/>
</dbReference>
<dbReference type="GO" id="GO:0005737">
    <property type="term" value="C:cytoplasm"/>
    <property type="evidence" value="ECO:0007669"/>
    <property type="project" value="UniProtKB-SubCell"/>
</dbReference>
<evidence type="ECO:0000256" key="17">
    <source>
        <dbReference type="PIRSR" id="PIRSR613078-2"/>
    </source>
</evidence>
<dbReference type="Proteomes" id="UP000034175">
    <property type="component" value="Unassembled WGS sequence"/>
</dbReference>
<gene>
    <name evidence="15" type="primary">ileS</name>
    <name evidence="20" type="ORF">UX39_C0002G0004</name>
</gene>
<dbReference type="EC" id="6.1.1.5" evidence="15"/>
<evidence type="ECO:0000256" key="7">
    <source>
        <dbReference type="ARBA" id="ARBA00022723"/>
    </source>
</evidence>
<dbReference type="EMBL" id="LCMA01000002">
    <property type="protein sequence ID" value="KKU27225.1"/>
    <property type="molecule type" value="Genomic_DNA"/>
</dbReference>
<evidence type="ECO:0000256" key="2">
    <source>
        <dbReference type="ARBA" id="ARBA00004496"/>
    </source>
</evidence>
<dbReference type="GO" id="GO:0008270">
    <property type="term" value="F:zinc ion binding"/>
    <property type="evidence" value="ECO:0007669"/>
    <property type="project" value="UniProtKB-UniRule"/>
</dbReference>
<dbReference type="GO" id="GO:0002161">
    <property type="term" value="F:aminoacyl-tRNA deacylase activity"/>
    <property type="evidence" value="ECO:0007669"/>
    <property type="project" value="InterPro"/>
</dbReference>
<feature type="binding site" evidence="17">
    <location>
        <begin position="504"/>
        <end position="511"/>
    </location>
    <ligand>
        <name>substrate</name>
    </ligand>
</feature>
<dbReference type="InterPro" id="IPR002300">
    <property type="entry name" value="aa-tRNA-synth_Ia"/>
</dbReference>
<dbReference type="InterPro" id="IPR029033">
    <property type="entry name" value="His_PPase_superfam"/>
</dbReference>
<dbReference type="GO" id="GO:0004822">
    <property type="term" value="F:isoleucine-tRNA ligase activity"/>
    <property type="evidence" value="ECO:0007669"/>
    <property type="project" value="UniProtKB-UniRule"/>
</dbReference>
<dbReference type="InterPro" id="IPR014729">
    <property type="entry name" value="Rossmann-like_a/b/a_fold"/>
</dbReference>
<keyword evidence="11 15" id="KW-0648">Protein biosynthesis</keyword>
<dbReference type="GO" id="GO:0005524">
    <property type="term" value="F:ATP binding"/>
    <property type="evidence" value="ECO:0007669"/>
    <property type="project" value="UniProtKB-UniRule"/>
</dbReference>
<dbReference type="CDD" id="cd07961">
    <property type="entry name" value="Anticodon_Ia_Ile_ABEc"/>
    <property type="match status" value="1"/>
</dbReference>
<dbReference type="PANTHER" id="PTHR42780:SF1">
    <property type="entry name" value="ISOLEUCINE--TRNA LIGASE, CYTOPLASMIC"/>
    <property type="match status" value="1"/>
</dbReference>
<reference evidence="20 21" key="1">
    <citation type="journal article" date="2015" name="Nature">
        <title>rRNA introns, odd ribosomes, and small enigmatic genomes across a large radiation of phyla.</title>
        <authorList>
            <person name="Brown C.T."/>
            <person name="Hug L.A."/>
            <person name="Thomas B.C."/>
            <person name="Sharon I."/>
            <person name="Castelle C.J."/>
            <person name="Singh A."/>
            <person name="Wilkins M.J."/>
            <person name="Williams K.H."/>
            <person name="Banfield J.F."/>
        </authorList>
    </citation>
    <scope>NUCLEOTIDE SEQUENCE [LARGE SCALE GENOMIC DNA]</scope>
</reference>
<dbReference type="Gene3D" id="3.40.50.1240">
    <property type="entry name" value="Phosphoglycerate mutase-like"/>
    <property type="match status" value="1"/>
</dbReference>
<evidence type="ECO:0000256" key="1">
    <source>
        <dbReference type="ARBA" id="ARBA00001947"/>
    </source>
</evidence>
<feature type="active site" description="Proton donor/acceptor" evidence="16">
    <location>
        <position position="578"/>
    </location>
</feature>
<evidence type="ECO:0000259" key="18">
    <source>
        <dbReference type="Pfam" id="PF00133"/>
    </source>
</evidence>
<feature type="domain" description="Aminoacyl-tRNA synthetase class Ia" evidence="18">
    <location>
        <begin position="680"/>
        <end position="823"/>
    </location>
</feature>
<dbReference type="CDD" id="cd07067">
    <property type="entry name" value="HP_PGM_like"/>
    <property type="match status" value="1"/>
</dbReference>
<comment type="subunit">
    <text evidence="4 15">Monomer.</text>
</comment>
<dbReference type="AlphaFoldDB" id="A0A0G1S201"/>
<dbReference type="SMART" id="SM00855">
    <property type="entry name" value="PGAM"/>
    <property type="match status" value="1"/>
</dbReference>
<organism evidence="20 21">
    <name type="scientific">Candidatus Magasanikbacteria bacterium GW2011_GWA2_46_17</name>
    <dbReference type="NCBI Taxonomy" id="1619042"/>
    <lineage>
        <taxon>Bacteria</taxon>
        <taxon>Candidatus Magasanikiibacteriota</taxon>
    </lineage>
</organism>
<dbReference type="InterPro" id="IPR009080">
    <property type="entry name" value="tRNAsynth_Ia_anticodon-bd"/>
</dbReference>
<dbReference type="Pfam" id="PF00300">
    <property type="entry name" value="His_Phos_1"/>
    <property type="match status" value="1"/>
</dbReference>
<evidence type="ECO:0000256" key="14">
    <source>
        <dbReference type="ARBA" id="ARBA00048359"/>
    </source>
</evidence>
<dbReference type="GO" id="GO:0006428">
    <property type="term" value="P:isoleucyl-tRNA aminoacylation"/>
    <property type="evidence" value="ECO:0007669"/>
    <property type="project" value="UniProtKB-UniRule"/>
</dbReference>
<feature type="binding site" evidence="17">
    <location>
        <position position="554"/>
    </location>
    <ligand>
        <name>substrate</name>
    </ligand>
</feature>
<dbReference type="SUPFAM" id="SSF53254">
    <property type="entry name" value="Phosphoglycerate mutase-like"/>
    <property type="match status" value="1"/>
</dbReference>
<dbReference type="Pfam" id="PF08264">
    <property type="entry name" value="Anticodon_1"/>
    <property type="match status" value="1"/>
</dbReference>
<feature type="short sequence motif" description="'HIGH' region" evidence="15">
    <location>
        <begin position="43"/>
        <end position="53"/>
    </location>
</feature>
<dbReference type="Gene3D" id="3.40.50.620">
    <property type="entry name" value="HUPs"/>
    <property type="match status" value="2"/>
</dbReference>
<dbReference type="Pfam" id="PF19302">
    <property type="entry name" value="DUF5915"/>
    <property type="match status" value="1"/>
</dbReference>
<proteinExistence type="inferred from homology"/>
<dbReference type="InterPro" id="IPR013078">
    <property type="entry name" value="His_Pase_superF_clade-1"/>
</dbReference>
<name>A0A0G1S201_9BACT</name>
<evidence type="ECO:0000256" key="11">
    <source>
        <dbReference type="ARBA" id="ARBA00022917"/>
    </source>
</evidence>
<feature type="binding site" evidence="15">
    <location>
        <position position="788"/>
    </location>
    <ligand>
        <name>ATP</name>
        <dbReference type="ChEBI" id="CHEBI:30616"/>
    </ligand>
</feature>
<dbReference type="SUPFAM" id="SSF52374">
    <property type="entry name" value="Nucleotidylyl transferase"/>
    <property type="match status" value="1"/>
</dbReference>
<feature type="domain" description="Aminoacyl-tRNA synthetase class Ia" evidence="18">
    <location>
        <begin position="13"/>
        <end position="499"/>
    </location>
</feature>
<dbReference type="InterPro" id="IPR013155">
    <property type="entry name" value="M/V/L/I-tRNA-synth_anticd-bd"/>
</dbReference>
<dbReference type="PANTHER" id="PTHR42780">
    <property type="entry name" value="SOLEUCYL-TRNA SYNTHETASE"/>
    <property type="match status" value="1"/>
</dbReference>
<evidence type="ECO:0000313" key="20">
    <source>
        <dbReference type="EMBL" id="KKU27225.1"/>
    </source>
</evidence>
<feature type="active site" description="Tele-phosphohistidine intermediate" evidence="16">
    <location>
        <position position="505"/>
    </location>
</feature>
<comment type="function">
    <text evidence="13 15">Catalyzes the attachment of isoleucine to tRNA(Ile). As IleRS can inadvertently accommodate and process structurally similar amino acids such as valine, to avoid such errors it has two additional distinct tRNA(Ile)-dependent editing activities. One activity is designated as 'pretransfer' editing and involves the hydrolysis of activated Val-AMP. The other activity is designated 'posttransfer' editing and involves deacylation of mischarged Val-tRNA(Ile).</text>
</comment>
<dbReference type="GO" id="GO:0000049">
    <property type="term" value="F:tRNA binding"/>
    <property type="evidence" value="ECO:0007669"/>
    <property type="project" value="InterPro"/>
</dbReference>
<comment type="similarity">
    <text evidence="3 15">Belongs to the class-I aminoacyl-tRNA synthetase family. IleS type 2 subfamily.</text>
</comment>
<accession>A0A0G1S201</accession>
<dbReference type="SUPFAM" id="SSF50677">
    <property type="entry name" value="ValRS/IleRS/LeuRS editing domain"/>
    <property type="match status" value="1"/>
</dbReference>
<evidence type="ECO:0000256" key="3">
    <source>
        <dbReference type="ARBA" id="ARBA00007078"/>
    </source>
</evidence>
<comment type="domain">
    <text evidence="15">IleRS has two distinct active sites: one for aminoacylation and one for editing. The misactivated valine is translocated from the active site to the editing site, which sterically excludes the correctly activated isoleucine. The single editing site contains two valyl binding pockets, one specific for each substrate (Val-AMP or Val-tRNA(Ile)).</text>
</comment>
<evidence type="ECO:0000259" key="19">
    <source>
        <dbReference type="Pfam" id="PF08264"/>
    </source>
</evidence>
<dbReference type="HAMAP" id="MF_02003">
    <property type="entry name" value="Ile_tRNA_synth_type2"/>
    <property type="match status" value="1"/>
</dbReference>
<dbReference type="Gene3D" id="1.10.730.10">
    <property type="entry name" value="Isoleucyl-tRNA Synthetase, Domain 1"/>
    <property type="match status" value="1"/>
</dbReference>